<gene>
    <name evidence="2" type="ORF">HC175_12580</name>
</gene>
<name>A0ABX1D5B8_9FLAO</name>
<comment type="caution">
    <text evidence="2">The sequence shown here is derived from an EMBL/GenBank/DDBJ whole genome shotgun (WGS) entry which is preliminary data.</text>
</comment>
<dbReference type="InterPro" id="IPR048031">
    <property type="entry name" value="ScyD/ScyE-like"/>
</dbReference>
<dbReference type="EMBL" id="JAAVJR010000007">
    <property type="protein sequence ID" value="NJW53756.1"/>
    <property type="molecule type" value="Genomic_DNA"/>
</dbReference>
<dbReference type="InterPro" id="IPR011042">
    <property type="entry name" value="6-blade_b-propeller_TolB-like"/>
</dbReference>
<keyword evidence="3" id="KW-1185">Reference proteome</keyword>
<feature type="chain" id="PRO_5045853925" evidence="1">
    <location>
        <begin position="21"/>
        <end position="361"/>
    </location>
</feature>
<protein>
    <submittedName>
        <fullName evidence="2">ScyD/ScyE family protein</fullName>
    </submittedName>
</protein>
<evidence type="ECO:0000313" key="2">
    <source>
        <dbReference type="EMBL" id="NJW53756.1"/>
    </source>
</evidence>
<dbReference type="RefSeq" id="WP_168138856.1">
    <property type="nucleotide sequence ID" value="NZ_JAAVJR010000007.1"/>
</dbReference>
<sequence>MRKYSFFGGLVLFMMMAGCAKDDVVSETTDGLDATVRNKAHKTPADDFSGPLFDLSTAPNGDILIADASQGIINIYGELLASLPAVTSVDAVGQGLMWATTGAVNDATTNEGQGLYRITKNKAEMLVNLFEFEEENNPDAQAIDSNPFAVLALNGHEALVVDSGANDLLKIDNHGNVEVVAVFPNEVVSTENVKSLVGCPESGAGPCAMGPMIPAQAVPTSVVVGPDGYYYVGELKGFPAPLNESNIWKIAPNAVGAMCGESADCVKAFDGGFTSIIDMVFDENGILYVAELDARSWFAVEVTHNGVGGTIKACDPQTLQCEVIASGINMLTSITFDKDGNLWATRNALAPGDAEVVMISY</sequence>
<dbReference type="Gene3D" id="2.120.10.30">
    <property type="entry name" value="TolB, C-terminal domain"/>
    <property type="match status" value="1"/>
</dbReference>
<dbReference type="Proteomes" id="UP000703674">
    <property type="component" value="Unassembled WGS sequence"/>
</dbReference>
<accession>A0ABX1D5B8</accession>
<dbReference type="NCBIfam" id="NF033206">
    <property type="entry name" value="ScyE_fam"/>
    <property type="match status" value="1"/>
</dbReference>
<evidence type="ECO:0000313" key="3">
    <source>
        <dbReference type="Proteomes" id="UP000703674"/>
    </source>
</evidence>
<reference evidence="2 3" key="1">
    <citation type="submission" date="2020-03" db="EMBL/GenBank/DDBJ databases">
        <title>Salinimicrobium sp. nov, isolated from SCS.</title>
        <authorList>
            <person name="Cao W.R."/>
        </authorList>
    </citation>
    <scope>NUCLEOTIDE SEQUENCE [LARGE SCALE GENOMIC DNA]</scope>
    <source>
        <strain evidence="3">J15B91</strain>
    </source>
</reference>
<organism evidence="2 3">
    <name type="scientific">Salinimicrobium oceani</name>
    <dbReference type="NCBI Taxonomy" id="2722702"/>
    <lineage>
        <taxon>Bacteria</taxon>
        <taxon>Pseudomonadati</taxon>
        <taxon>Bacteroidota</taxon>
        <taxon>Flavobacteriia</taxon>
        <taxon>Flavobacteriales</taxon>
        <taxon>Flavobacteriaceae</taxon>
        <taxon>Salinimicrobium</taxon>
    </lineage>
</organism>
<proteinExistence type="predicted"/>
<keyword evidence="1" id="KW-0732">Signal</keyword>
<dbReference type="PROSITE" id="PS51257">
    <property type="entry name" value="PROKAR_LIPOPROTEIN"/>
    <property type="match status" value="1"/>
</dbReference>
<dbReference type="SUPFAM" id="SSF101898">
    <property type="entry name" value="NHL repeat"/>
    <property type="match status" value="1"/>
</dbReference>
<evidence type="ECO:0000256" key="1">
    <source>
        <dbReference type="SAM" id="SignalP"/>
    </source>
</evidence>
<feature type="signal peptide" evidence="1">
    <location>
        <begin position="1"/>
        <end position="20"/>
    </location>
</feature>